<keyword evidence="8 11" id="KW-0472">Membrane</keyword>
<dbReference type="AlphaFoldDB" id="A0A8F0F5S9"/>
<feature type="transmembrane region" description="Helical" evidence="11">
    <location>
        <begin position="59"/>
        <end position="82"/>
    </location>
</feature>
<dbReference type="EMBL" id="MW820160">
    <property type="protein sequence ID" value="QWK41059.1"/>
    <property type="molecule type" value="Genomic_DNA"/>
</dbReference>
<name>A0A8F0F5S9_9COLE</name>
<dbReference type="Pfam" id="PF00420">
    <property type="entry name" value="Oxidored_q2"/>
    <property type="match status" value="1"/>
</dbReference>
<accession>A0A8F0F5S9</accession>
<dbReference type="InterPro" id="IPR039428">
    <property type="entry name" value="NUOK/Mnh_C1-like"/>
</dbReference>
<evidence type="ECO:0000256" key="10">
    <source>
        <dbReference type="ARBA" id="ARBA00049551"/>
    </source>
</evidence>
<evidence type="ECO:0000256" key="9">
    <source>
        <dbReference type="ARBA" id="ARBA00031586"/>
    </source>
</evidence>
<feature type="transmembrane region" description="Helical" evidence="11">
    <location>
        <begin position="35"/>
        <end position="53"/>
    </location>
</feature>
<evidence type="ECO:0000256" key="6">
    <source>
        <dbReference type="ARBA" id="ARBA00022989"/>
    </source>
</evidence>
<keyword evidence="12" id="KW-0496">Mitochondrion</keyword>
<evidence type="ECO:0000256" key="7">
    <source>
        <dbReference type="ARBA" id="ARBA00023027"/>
    </source>
</evidence>
<evidence type="ECO:0000256" key="3">
    <source>
        <dbReference type="ARBA" id="ARBA00016612"/>
    </source>
</evidence>
<feature type="transmembrane region" description="Helical" evidence="11">
    <location>
        <begin position="6"/>
        <end position="23"/>
    </location>
</feature>
<evidence type="ECO:0000256" key="2">
    <source>
        <dbReference type="ARBA" id="ARBA00010519"/>
    </source>
</evidence>
<dbReference type="GO" id="GO:0008137">
    <property type="term" value="F:NADH dehydrogenase (ubiquinone) activity"/>
    <property type="evidence" value="ECO:0007669"/>
    <property type="project" value="UniProtKB-EC"/>
</dbReference>
<dbReference type="GO" id="GO:0016020">
    <property type="term" value="C:membrane"/>
    <property type="evidence" value="ECO:0007669"/>
    <property type="project" value="UniProtKB-SubCell"/>
</dbReference>
<comment type="similarity">
    <text evidence="2">Belongs to the complex I subunit 4L family.</text>
</comment>
<reference evidence="12" key="1">
    <citation type="submission" date="2021-03" db="EMBL/GenBank/DDBJ databases">
        <title>The complete mitochondrial genome of Tenomerga trabecula (Coleoptera: Archostemata: Cupedidae) and phylogenetic analysis among Coleoptera.</title>
        <authorList>
            <person name="Jin L."/>
            <person name="Li Y."/>
            <person name="Bai M."/>
        </authorList>
    </citation>
    <scope>NUCLEOTIDE SEQUENCE</scope>
</reference>
<proteinExistence type="inferred from homology"/>
<keyword evidence="4 11" id="KW-0812">Transmembrane</keyword>
<keyword evidence="6 11" id="KW-1133">Transmembrane helix</keyword>
<evidence type="ECO:0000256" key="1">
    <source>
        <dbReference type="ARBA" id="ARBA00004141"/>
    </source>
</evidence>
<evidence type="ECO:0000313" key="12">
    <source>
        <dbReference type="EMBL" id="QWK41059.1"/>
    </source>
</evidence>
<evidence type="ECO:0000256" key="4">
    <source>
        <dbReference type="ARBA" id="ARBA00022692"/>
    </source>
</evidence>
<protein>
    <recommendedName>
        <fullName evidence="3">NADH-ubiquinone oxidoreductase chain 4L</fullName>
    </recommendedName>
    <alternativeName>
        <fullName evidence="9">NADH dehydrogenase subunit 4L</fullName>
    </alternativeName>
</protein>
<comment type="subcellular location">
    <subcellularLocation>
        <location evidence="1">Membrane</location>
        <topology evidence="1">Multi-pass membrane protein</topology>
    </subcellularLocation>
</comment>
<keyword evidence="7" id="KW-0520">NAD</keyword>
<geneLocation type="mitochondrion" evidence="12"/>
<comment type="catalytic activity">
    <reaction evidence="10">
        <text>a ubiquinone + NADH + 5 H(+)(in) = a ubiquinol + NAD(+) + 4 H(+)(out)</text>
        <dbReference type="Rhea" id="RHEA:29091"/>
        <dbReference type="Rhea" id="RHEA-COMP:9565"/>
        <dbReference type="Rhea" id="RHEA-COMP:9566"/>
        <dbReference type="ChEBI" id="CHEBI:15378"/>
        <dbReference type="ChEBI" id="CHEBI:16389"/>
        <dbReference type="ChEBI" id="CHEBI:17976"/>
        <dbReference type="ChEBI" id="CHEBI:57540"/>
        <dbReference type="ChEBI" id="CHEBI:57945"/>
        <dbReference type="EC" id="7.1.1.2"/>
    </reaction>
</comment>
<evidence type="ECO:0000256" key="11">
    <source>
        <dbReference type="SAM" id="Phobius"/>
    </source>
</evidence>
<keyword evidence="5" id="KW-1278">Translocase</keyword>
<dbReference type="Gene3D" id="1.10.287.3510">
    <property type="match status" value="1"/>
</dbReference>
<organism evidence="12">
    <name type="scientific">Tenomerga trabecula</name>
    <dbReference type="NCBI Taxonomy" id="2843307"/>
    <lineage>
        <taxon>Eukaryota</taxon>
        <taxon>Metazoa</taxon>
        <taxon>Ecdysozoa</taxon>
        <taxon>Arthropoda</taxon>
        <taxon>Hexapoda</taxon>
        <taxon>Insecta</taxon>
        <taxon>Pterygota</taxon>
        <taxon>Neoptera</taxon>
        <taxon>Endopterygota</taxon>
        <taxon>Coleoptera</taxon>
        <taxon>Archostemata</taxon>
        <taxon>Cupedidae</taxon>
        <taxon>Tenomerga</taxon>
    </lineage>
</organism>
<gene>
    <name evidence="12" type="primary">ND4L</name>
</gene>
<evidence type="ECO:0000256" key="8">
    <source>
        <dbReference type="ARBA" id="ARBA00023136"/>
    </source>
</evidence>
<evidence type="ECO:0000256" key="5">
    <source>
        <dbReference type="ARBA" id="ARBA00022967"/>
    </source>
</evidence>
<sequence>MMVKFLLVLFYQIYFLGLFSFSMNRKHLLTTLLSLEMIVLSLFLILFISLLVFDNEFYFLLFFITFSVCEGVIGLSIMVSLVRTHGNDNFCSFNILC</sequence>